<dbReference type="RefSeq" id="XP_008077576.1">
    <property type="nucleotide sequence ID" value="XM_008079385.1"/>
</dbReference>
<dbReference type="KEGG" id="glz:GLAREA_11196"/>
<reference evidence="1 2" key="1">
    <citation type="journal article" date="2013" name="BMC Genomics">
        <title>Genomics-driven discovery of the pneumocandin biosynthetic gene cluster in the fungus Glarea lozoyensis.</title>
        <authorList>
            <person name="Chen L."/>
            <person name="Yue Q."/>
            <person name="Zhang X."/>
            <person name="Xiang M."/>
            <person name="Wang C."/>
            <person name="Li S."/>
            <person name="Che Y."/>
            <person name="Ortiz-Lopez F.J."/>
            <person name="Bills G.F."/>
            <person name="Liu X."/>
            <person name="An Z."/>
        </authorList>
    </citation>
    <scope>NUCLEOTIDE SEQUENCE [LARGE SCALE GENOMIC DNA]</scope>
    <source>
        <strain evidence="2">ATCC 20868 / MF5171</strain>
    </source>
</reference>
<evidence type="ECO:0000313" key="2">
    <source>
        <dbReference type="Proteomes" id="UP000016922"/>
    </source>
</evidence>
<protein>
    <submittedName>
        <fullName evidence="1">Uncharacterized protein</fullName>
    </submittedName>
</protein>
<dbReference type="HOGENOM" id="CLU_081034_0_0_1"/>
<dbReference type="AlphaFoldDB" id="S3DAK5"/>
<keyword evidence="2" id="KW-1185">Reference proteome</keyword>
<gene>
    <name evidence="1" type="ORF">GLAREA_11196</name>
</gene>
<dbReference type="Proteomes" id="UP000016922">
    <property type="component" value="Unassembled WGS sequence"/>
</dbReference>
<dbReference type="GeneID" id="19470238"/>
<accession>S3DAK5</accession>
<dbReference type="EMBL" id="KE145354">
    <property type="protein sequence ID" value="EPE35497.1"/>
    <property type="molecule type" value="Genomic_DNA"/>
</dbReference>
<organism evidence="1 2">
    <name type="scientific">Glarea lozoyensis (strain ATCC 20868 / MF5171)</name>
    <dbReference type="NCBI Taxonomy" id="1116229"/>
    <lineage>
        <taxon>Eukaryota</taxon>
        <taxon>Fungi</taxon>
        <taxon>Dikarya</taxon>
        <taxon>Ascomycota</taxon>
        <taxon>Pezizomycotina</taxon>
        <taxon>Leotiomycetes</taxon>
        <taxon>Helotiales</taxon>
        <taxon>Helotiaceae</taxon>
        <taxon>Glarea</taxon>
    </lineage>
</organism>
<dbReference type="OrthoDB" id="3555166at2759"/>
<sequence>MEGVEATGKMDGVVEKGTRQSEGTHVIFENEPSRDVFRYRKLPAELRTMILDVRSFDEATQSRDIQFLRPDGSIEYETTVRIEVDMGLGRVPRLLCDEFLALDKITCRELLERAAEKVTFKPVSPLGLKQWSSKMASMSVICGLPLGTRYNVAVDFTVDMGIAHQRALKRFQRTDRSHGFEQKTHDHIRRWLTAMESTTENTAFVLVFPAMWRDFRGLRGLFRKSGLTSRTLRFHFLTPSIPRKETRYLQLQTMAAAQDIQVTGDGTLGEEWRARLVDEGCRGFGDFGSETIVALDA</sequence>
<evidence type="ECO:0000313" key="1">
    <source>
        <dbReference type="EMBL" id="EPE35497.1"/>
    </source>
</evidence>
<proteinExistence type="predicted"/>
<name>S3DAK5_GLAL2</name>